<dbReference type="AlphaFoldDB" id="A0AAD3SEN6"/>
<sequence>MNQRIEEASNILTIGGSSRSPIFKIGLKESLPLMMFPPRMSLIPPAKLRTKSELNCQPTPSRKGDLLSRGAVSNPIEFKTEFIQSG</sequence>
<protein>
    <submittedName>
        <fullName evidence="1">Uncharacterized protein</fullName>
    </submittedName>
</protein>
<comment type="caution">
    <text evidence="1">The sequence shown here is derived from an EMBL/GenBank/DDBJ whole genome shotgun (WGS) entry which is preliminary data.</text>
</comment>
<organism evidence="1 2">
    <name type="scientific">Nepenthes gracilis</name>
    <name type="common">Slender pitcher plant</name>
    <dbReference type="NCBI Taxonomy" id="150966"/>
    <lineage>
        <taxon>Eukaryota</taxon>
        <taxon>Viridiplantae</taxon>
        <taxon>Streptophyta</taxon>
        <taxon>Embryophyta</taxon>
        <taxon>Tracheophyta</taxon>
        <taxon>Spermatophyta</taxon>
        <taxon>Magnoliopsida</taxon>
        <taxon>eudicotyledons</taxon>
        <taxon>Gunneridae</taxon>
        <taxon>Pentapetalae</taxon>
        <taxon>Caryophyllales</taxon>
        <taxon>Nepenthaceae</taxon>
        <taxon>Nepenthes</taxon>
    </lineage>
</organism>
<gene>
    <name evidence="1" type="ORF">Nepgr_011759</name>
</gene>
<reference evidence="1" key="1">
    <citation type="submission" date="2023-05" db="EMBL/GenBank/DDBJ databases">
        <title>Nepenthes gracilis genome sequencing.</title>
        <authorList>
            <person name="Fukushima K."/>
        </authorList>
    </citation>
    <scope>NUCLEOTIDE SEQUENCE</scope>
    <source>
        <strain evidence="1">SING2019-196</strain>
    </source>
</reference>
<evidence type="ECO:0000313" key="2">
    <source>
        <dbReference type="Proteomes" id="UP001279734"/>
    </source>
</evidence>
<proteinExistence type="predicted"/>
<accession>A0AAD3SEN6</accession>
<keyword evidence="2" id="KW-1185">Reference proteome</keyword>
<dbReference type="Proteomes" id="UP001279734">
    <property type="component" value="Unassembled WGS sequence"/>
</dbReference>
<dbReference type="EMBL" id="BSYO01000009">
    <property type="protein sequence ID" value="GMH09918.1"/>
    <property type="molecule type" value="Genomic_DNA"/>
</dbReference>
<evidence type="ECO:0000313" key="1">
    <source>
        <dbReference type="EMBL" id="GMH09918.1"/>
    </source>
</evidence>
<name>A0AAD3SEN6_NEPGR</name>